<feature type="compositionally biased region" description="Basic and acidic residues" evidence="6">
    <location>
        <begin position="1608"/>
        <end position="1617"/>
    </location>
</feature>
<evidence type="ECO:0000259" key="9">
    <source>
        <dbReference type="PROSITE" id="PS51233"/>
    </source>
</evidence>
<accession>A0A085NQ85</accession>
<dbReference type="SUPFAM" id="SSF48431">
    <property type="entry name" value="Lipovitellin-phosvitin complex, superhelical domain"/>
    <property type="match status" value="1"/>
</dbReference>
<dbReference type="InterPro" id="IPR001846">
    <property type="entry name" value="VWF_type-D"/>
</dbReference>
<feature type="region of interest" description="Disordered" evidence="6">
    <location>
        <begin position="533"/>
        <end position="561"/>
    </location>
</feature>
<evidence type="ECO:0000256" key="6">
    <source>
        <dbReference type="SAM" id="MobiDB-lite"/>
    </source>
</evidence>
<feature type="region of interest" description="Disordered" evidence="6">
    <location>
        <begin position="821"/>
        <end position="840"/>
    </location>
</feature>
<evidence type="ECO:0000259" key="8">
    <source>
        <dbReference type="PROSITE" id="PS51211"/>
    </source>
</evidence>
<feature type="disulfide bond" evidence="5">
    <location>
        <begin position="256"/>
        <end position="259"/>
    </location>
</feature>
<feature type="compositionally biased region" description="Acidic residues" evidence="6">
    <location>
        <begin position="1618"/>
        <end position="1628"/>
    </location>
</feature>
<dbReference type="SMART" id="SM00638">
    <property type="entry name" value="LPD_N"/>
    <property type="match status" value="1"/>
</dbReference>
<dbReference type="SUPFAM" id="SSF56968">
    <property type="entry name" value="Lipovitellin-phosvitin complex, beta-sheet shell regions"/>
    <property type="match status" value="2"/>
</dbReference>
<keyword evidence="3 5" id="KW-1015">Disulfide bond</keyword>
<keyword evidence="2" id="KW-0758">Storage protein</keyword>
<evidence type="ECO:0000256" key="1">
    <source>
        <dbReference type="ARBA" id="ARBA00022729"/>
    </source>
</evidence>
<dbReference type="PROSITE" id="PS51211">
    <property type="entry name" value="VITELLOGENIN"/>
    <property type="match status" value="1"/>
</dbReference>
<evidence type="ECO:0000313" key="10">
    <source>
        <dbReference type="EMBL" id="KFD71631.1"/>
    </source>
</evidence>
<evidence type="ECO:0000256" key="3">
    <source>
        <dbReference type="ARBA" id="ARBA00023157"/>
    </source>
</evidence>
<keyword evidence="1 7" id="KW-0732">Signal</keyword>
<dbReference type="PROSITE" id="PS51233">
    <property type="entry name" value="VWFD"/>
    <property type="match status" value="1"/>
</dbReference>
<dbReference type="PANTHER" id="PTHR23345">
    <property type="entry name" value="VITELLOGENIN-RELATED"/>
    <property type="match status" value="1"/>
</dbReference>
<feature type="compositionally biased region" description="Low complexity" evidence="6">
    <location>
        <begin position="536"/>
        <end position="547"/>
    </location>
</feature>
<reference evidence="10" key="1">
    <citation type="journal article" date="2014" name="Nat. Genet.">
        <title>Genome and transcriptome of the porcine whipworm Trichuris suis.</title>
        <authorList>
            <person name="Jex A.R."/>
            <person name="Nejsum P."/>
            <person name="Schwarz E.M."/>
            <person name="Hu L."/>
            <person name="Young N.D."/>
            <person name="Hall R.S."/>
            <person name="Korhonen P.K."/>
            <person name="Liao S."/>
            <person name="Thamsborg S."/>
            <person name="Xia J."/>
            <person name="Xu P."/>
            <person name="Wang S."/>
            <person name="Scheerlinck J.P."/>
            <person name="Hofmann A."/>
            <person name="Sternberg P.W."/>
            <person name="Wang J."/>
            <person name="Gasser R.B."/>
        </authorList>
    </citation>
    <scope>NUCLEOTIDE SEQUENCE [LARGE SCALE GENOMIC DNA]</scope>
    <source>
        <strain evidence="10">DCEP-RM93F</strain>
    </source>
</reference>
<dbReference type="InterPro" id="IPR015816">
    <property type="entry name" value="Vitellinogen_b-sht_N"/>
</dbReference>
<gene>
    <name evidence="10" type="ORF">M514_05347</name>
</gene>
<dbReference type="EMBL" id="KL367481">
    <property type="protein sequence ID" value="KFD71631.1"/>
    <property type="molecule type" value="Genomic_DNA"/>
</dbReference>
<feature type="compositionally biased region" description="Basic and acidic residues" evidence="6">
    <location>
        <begin position="548"/>
        <end position="561"/>
    </location>
</feature>
<feature type="domain" description="Vitellogenin" evidence="8">
    <location>
        <begin position="42"/>
        <end position="767"/>
    </location>
</feature>
<proteinExistence type="predicted"/>
<name>A0A085NQ85_9BILA</name>
<organism evidence="10">
    <name type="scientific">Trichuris suis</name>
    <name type="common">pig whipworm</name>
    <dbReference type="NCBI Taxonomy" id="68888"/>
    <lineage>
        <taxon>Eukaryota</taxon>
        <taxon>Metazoa</taxon>
        <taxon>Ecdysozoa</taxon>
        <taxon>Nematoda</taxon>
        <taxon>Enoplea</taxon>
        <taxon>Dorylaimia</taxon>
        <taxon>Trichinellida</taxon>
        <taxon>Trichuridae</taxon>
        <taxon>Trichuris</taxon>
    </lineage>
</organism>
<comment type="caution">
    <text evidence="5">Lacks conserved residue(s) required for the propagation of feature annotation.</text>
</comment>
<feature type="compositionally biased region" description="Acidic residues" evidence="6">
    <location>
        <begin position="1595"/>
        <end position="1607"/>
    </location>
</feature>
<sequence length="1748" mass="203516">MRLKVVVLTLLTVALYAAGRHQQRLKLLRDTVNYQNVRETYFRVNQKYKFKYDGQVKIGVPDHSNQNSASRFRADVTLVKRSDEHFIIRMNNIRVGKQLANMEDQDEIAPLEQFEPAEIKQSDLRTLELPVEFTYAEGQVQDLVFQQDDEEWSENLKRGVINLFQIKLQSTDRTSMEEEQAALNRIDTESKTDVGTAYRTREKTVEGECDTMYTVSAIDDNDSEQGSRMLVTKAIDMDSCRRRPEVWRNFQFISSCPRCQRLPGSGERSIESSTTIRYQIRGKRDKFLIERAELCNDHVIAQQNADESAVVVKIRATLKLVSSQESNEASSEMSNFPATGQRVSDLVYSTRDDEDFDRFYAEGDQHYRDRLFSQWQQGQDKSAALAEMIMKMMRHMKDTADEKANRYFYKAVQLMRHMSESEIRSTNEYYFGRQQSGPLTPEERERARNIMPNLLAQAGTLNSFRQLADKIENGEIDPLKAAVVITTMMNAPRVSKEIITEMMRLEKSQTFQRNEQLKRAILLTAGSMMRTMCAPQRQRSQQRQQSQNRDDMRTDNTNEQRCNSEIKQRFVRMIADRWAANDRWEDKVLLIRTLGNAGLDVSISELESIIRNQDRRNSAAIRLEAILALRHIKDSLPQKTKNILLSAAANRMESSAVRMAAIQLLLQQNPDRMTIDQIGVIINHDPNRRVASFAYRLIRRLADSDQPCYEENKLKLQTVAKSVRRRNLQLPHSDMIFESLYDREKKAGFDFFIMPMYDMDDMVPKFMRAGINMVERGERNRNLLALEIGTSSLSNVISELLPSIEQNRQGGNTEIKMKLRRMAEQTRRNRNRDSRQQQQTRAWMSMKFRNQDIMLLTLNENRLKQLMQENRGMESLLLLIAKMATTRQGSISIDEATLLRETIVKIPTAIGSQLSIRRKAPATFSAHGQASIERNMPIEANIKARISSTISMVTDVRSTTPISTNGIYLIKNIKATVPVDMTISIDHKQEDEQLKIQMRNPEAYKDLIKLESRPVIYYKRSQNPLAEGEEKTVVAERNVRMESFKRCIRGPLFGSEICVRGVITTPMCNHNKLLHYQAPWFGPNKVVMSVNADGRNSKQASDQQRLHNDNQPRRVTISAYVRRTTESENDDGINRQVGLSIRSDSMQNKLEVEYEISSRSMIPTKIDAKWQRQGYGGQRQEICINMKTQGQGNDQRSEQTRRSRDININWGQQCNDENYIKTRVGSSHCQLRQKKIETASRRKVYRDQWRSDAMQDDDEERDQKQIGYSVSKEETAGYKIQIQHRNVPEWAADRAEELIRMITSTNYWSSEVENKRQRYDAAERNRQTYEQPREGEVRIQAIMRNEDKADVKIQTPRKTIRLNNVYIPTLLRRETYRRSNLMRFMNLYMGNKHTKGTCQIRQNSITTFDGATYRIPFSDCYTILARDSEEDPKFAIMARRSREQQDKKVRGRIPACSTIVKLMTSDHEIELIPERQGGIEVKVDGQRWDDQQAKHHRAMRIRQRENEVTVDLKRPNVDVHYDGNEITIRVSDKYHGRQTGMCGNLNADWSDEFPMSNQKNRDDIWEMFNEMTIKTDSCQHPQRQDRDDSQQFDSYDSDSDSDSDDNWEMARQHRSDDDVSYDDEEESSIFDSDREQQRRDQGRNQNYRSLAIDDVLTETAPIRRNKVIDSRGRKCISMRPIERCPEHGYTARGEREEKEVPYTCLKANDELYHKIGQMQRQGMSMDLSNRERSFTRKETVPRKCIAIV</sequence>
<dbReference type="Gene3D" id="2.30.230.10">
    <property type="entry name" value="Lipovitellin, beta-sheet shell regions, chain A"/>
    <property type="match status" value="1"/>
</dbReference>
<feature type="domain" description="VWFD" evidence="9">
    <location>
        <begin position="1396"/>
        <end position="1579"/>
    </location>
</feature>
<evidence type="ECO:0000256" key="5">
    <source>
        <dbReference type="PROSITE-ProRule" id="PRU00557"/>
    </source>
</evidence>
<dbReference type="Gene3D" id="1.25.10.20">
    <property type="entry name" value="Vitellinogen, superhelical"/>
    <property type="match status" value="1"/>
</dbReference>
<dbReference type="InterPro" id="IPR050733">
    <property type="entry name" value="Vitellogenin/Apolipophorin"/>
</dbReference>
<protein>
    <recommendedName>
        <fullName evidence="11">von Willebrand factor type D domain protein</fullName>
    </recommendedName>
</protein>
<dbReference type="Gene3D" id="2.20.80.10">
    <property type="entry name" value="Lipovitellin-phosvitin complex, chain A, domain 4"/>
    <property type="match status" value="1"/>
</dbReference>
<dbReference type="GO" id="GO:0045735">
    <property type="term" value="F:nutrient reservoir activity"/>
    <property type="evidence" value="ECO:0007669"/>
    <property type="project" value="UniProtKB-KW"/>
</dbReference>
<feature type="region of interest" description="Disordered" evidence="6">
    <location>
        <begin position="1576"/>
        <end position="1646"/>
    </location>
</feature>
<evidence type="ECO:0000256" key="7">
    <source>
        <dbReference type="SAM" id="SignalP"/>
    </source>
</evidence>
<feature type="signal peptide" evidence="7">
    <location>
        <begin position="1"/>
        <end position="19"/>
    </location>
</feature>
<dbReference type="Pfam" id="PF01347">
    <property type="entry name" value="Vitellogenin_N"/>
    <property type="match status" value="1"/>
</dbReference>
<dbReference type="InterPro" id="IPR011030">
    <property type="entry name" value="Lipovitellin_superhlx_dom"/>
</dbReference>
<evidence type="ECO:0000256" key="2">
    <source>
        <dbReference type="ARBA" id="ARBA00022761"/>
    </source>
</evidence>
<dbReference type="SMART" id="SM00216">
    <property type="entry name" value="VWD"/>
    <property type="match status" value="1"/>
</dbReference>
<dbReference type="InterPro" id="IPR015255">
    <property type="entry name" value="Vitellinogen_open_b-sht"/>
</dbReference>
<feature type="chain" id="PRO_5001796125" description="von Willebrand factor type D domain protein" evidence="7">
    <location>
        <begin position="20"/>
        <end position="1748"/>
    </location>
</feature>
<dbReference type="Pfam" id="PF09172">
    <property type="entry name" value="Vit_open_b-sht"/>
    <property type="match status" value="1"/>
</dbReference>
<feature type="compositionally biased region" description="Basic and acidic residues" evidence="6">
    <location>
        <begin position="1631"/>
        <end position="1642"/>
    </location>
</feature>
<dbReference type="InterPro" id="IPR001747">
    <property type="entry name" value="Vitellogenin_N"/>
</dbReference>
<feature type="compositionally biased region" description="Basic and acidic residues" evidence="6">
    <location>
        <begin position="821"/>
        <end position="835"/>
    </location>
</feature>
<dbReference type="Proteomes" id="UP000030758">
    <property type="component" value="Unassembled WGS sequence"/>
</dbReference>
<evidence type="ECO:0008006" key="11">
    <source>
        <dbReference type="Google" id="ProtNLM"/>
    </source>
</evidence>
<dbReference type="SMART" id="SM01169">
    <property type="entry name" value="DUF1943"/>
    <property type="match status" value="1"/>
</dbReference>
<dbReference type="PANTHER" id="PTHR23345:SF15">
    <property type="entry name" value="VITELLOGENIN 1-RELATED"/>
    <property type="match status" value="1"/>
</dbReference>
<keyword evidence="4" id="KW-0325">Glycoprotein</keyword>
<dbReference type="InterPro" id="IPR015819">
    <property type="entry name" value="Lipid_transp_b-sht_shell"/>
</dbReference>
<feature type="region of interest" description="Disordered" evidence="6">
    <location>
        <begin position="1094"/>
        <end position="1114"/>
    </location>
</feature>
<evidence type="ECO:0000256" key="4">
    <source>
        <dbReference type="ARBA" id="ARBA00023180"/>
    </source>
</evidence>
<dbReference type="GO" id="GO:0005319">
    <property type="term" value="F:lipid transporter activity"/>
    <property type="evidence" value="ECO:0007669"/>
    <property type="project" value="InterPro"/>
</dbReference>
<dbReference type="Pfam" id="PF00094">
    <property type="entry name" value="VWD"/>
    <property type="match status" value="1"/>
</dbReference>